<evidence type="ECO:0000256" key="11">
    <source>
        <dbReference type="HAMAP-Rule" id="MF_00664"/>
    </source>
</evidence>
<evidence type="ECO:0000256" key="3">
    <source>
        <dbReference type="ARBA" id="ARBA00022793"/>
    </source>
</evidence>
<protein>
    <recommendedName>
        <fullName evidence="11">Phosphatidylserine decarboxylase proenzyme</fullName>
        <ecNumber evidence="11">4.1.1.65</ecNumber>
    </recommendedName>
    <component>
        <recommendedName>
            <fullName evidence="11">Phosphatidylserine decarboxylase alpha chain</fullName>
        </recommendedName>
    </component>
    <component>
        <recommendedName>
            <fullName evidence="11">Phosphatidylserine decarboxylase beta chain</fullName>
        </recommendedName>
    </component>
</protein>
<evidence type="ECO:0000313" key="13">
    <source>
        <dbReference type="EMBL" id="MBC8363061.1"/>
    </source>
</evidence>
<keyword evidence="9 11" id="KW-1208">Phospholipid metabolism</keyword>
<dbReference type="EC" id="4.1.1.65" evidence="11"/>
<proteinExistence type="inferred from homology"/>
<evidence type="ECO:0000256" key="8">
    <source>
        <dbReference type="ARBA" id="ARBA00023239"/>
    </source>
</evidence>
<evidence type="ECO:0000256" key="6">
    <source>
        <dbReference type="ARBA" id="ARBA00023145"/>
    </source>
</evidence>
<dbReference type="NCBIfam" id="NF003685">
    <property type="entry name" value="PRK05305.2-5"/>
    <property type="match status" value="1"/>
</dbReference>
<evidence type="ECO:0000256" key="1">
    <source>
        <dbReference type="ARBA" id="ARBA00022475"/>
    </source>
</evidence>
<evidence type="ECO:0000256" key="12">
    <source>
        <dbReference type="SAM" id="Phobius"/>
    </source>
</evidence>
<comment type="subunit">
    <text evidence="11">Heterodimer of a large membrane-associated beta subunit and a small pyruvoyl-containing alpha subunit.</text>
</comment>
<comment type="caution">
    <text evidence="13">The sequence shown here is derived from an EMBL/GenBank/DDBJ whole genome shotgun (WGS) entry which is preliminary data.</text>
</comment>
<gene>
    <name evidence="11" type="primary">psd</name>
    <name evidence="13" type="ORF">H8E23_16880</name>
</gene>
<dbReference type="GO" id="GO:0006646">
    <property type="term" value="P:phosphatidylethanolamine biosynthetic process"/>
    <property type="evidence" value="ECO:0007669"/>
    <property type="project" value="UniProtKB-UniRule"/>
</dbReference>
<keyword evidence="8 11" id="KW-0456">Lyase</keyword>
<feature type="transmembrane region" description="Helical" evidence="12">
    <location>
        <begin position="25"/>
        <end position="58"/>
    </location>
</feature>
<feature type="site" description="Cleavage (non-hydrolytic); by autocatalysis" evidence="11">
    <location>
        <begin position="191"/>
        <end position="192"/>
    </location>
</feature>
<evidence type="ECO:0000256" key="4">
    <source>
        <dbReference type="ARBA" id="ARBA00023098"/>
    </source>
</evidence>
<dbReference type="UniPathway" id="UPA00558">
    <property type="reaction ID" value="UER00616"/>
</dbReference>
<dbReference type="GO" id="GO:0005886">
    <property type="term" value="C:plasma membrane"/>
    <property type="evidence" value="ECO:0007669"/>
    <property type="project" value="UniProtKB-SubCell"/>
</dbReference>
<name>A0A8J6NZI3_9BACT</name>
<dbReference type="HAMAP" id="MF_00664">
    <property type="entry name" value="PS_decarb_PSD_A"/>
    <property type="match status" value="1"/>
</dbReference>
<comment type="function">
    <text evidence="11">Catalyzes the formation of phosphatidylethanolamine (PtdEtn) from phosphatidylserine (PtdSer).</text>
</comment>
<evidence type="ECO:0000256" key="9">
    <source>
        <dbReference type="ARBA" id="ARBA00023264"/>
    </source>
</evidence>
<accession>A0A8J6NZI3</accession>
<keyword evidence="1 11" id="KW-1003">Cell membrane</keyword>
<feature type="modified residue" description="Pyruvic acid (Ser); by autocatalysis" evidence="11">
    <location>
        <position position="192"/>
    </location>
</feature>
<dbReference type="InterPro" id="IPR003817">
    <property type="entry name" value="PS_Dcarbxylase"/>
</dbReference>
<dbReference type="GO" id="GO:0004609">
    <property type="term" value="F:phosphatidylserine decarboxylase activity"/>
    <property type="evidence" value="ECO:0007669"/>
    <property type="project" value="UniProtKB-UniRule"/>
</dbReference>
<reference evidence="13 14" key="1">
    <citation type="submission" date="2020-08" db="EMBL/GenBank/DDBJ databases">
        <title>Bridging the membrane lipid divide: bacteria of the FCB group superphylum have the potential to synthesize archaeal ether lipids.</title>
        <authorList>
            <person name="Villanueva L."/>
            <person name="Von Meijenfeldt F.A.B."/>
            <person name="Westbye A.B."/>
            <person name="Yadav S."/>
            <person name="Hopmans E.C."/>
            <person name="Dutilh B.E."/>
            <person name="Sinninghe Damste J.S."/>
        </authorList>
    </citation>
    <scope>NUCLEOTIDE SEQUENCE [LARGE SCALE GENOMIC DNA]</scope>
    <source>
        <strain evidence="13">NIOZ-UU30</strain>
    </source>
</reference>
<feature type="active site" description="Schiff-base intermediate with substrate; via pyruvic acid" evidence="11">
    <location>
        <position position="192"/>
    </location>
</feature>
<dbReference type="EMBL" id="JACNJH010000250">
    <property type="protein sequence ID" value="MBC8363061.1"/>
    <property type="molecule type" value="Genomic_DNA"/>
</dbReference>
<dbReference type="InterPro" id="IPR033175">
    <property type="entry name" value="PSD-A"/>
</dbReference>
<keyword evidence="5 11" id="KW-0472">Membrane</keyword>
<keyword evidence="3 11" id="KW-0210">Decarboxylase</keyword>
<comment type="pathway">
    <text evidence="11">Phospholipid metabolism; phosphatidylethanolamine biosynthesis; phosphatidylethanolamine from CDP-diacylglycerol: step 2/2.</text>
</comment>
<evidence type="ECO:0000256" key="10">
    <source>
        <dbReference type="ARBA" id="ARBA00023317"/>
    </source>
</evidence>
<keyword evidence="12" id="KW-0812">Transmembrane</keyword>
<keyword evidence="4 11" id="KW-0443">Lipid metabolism</keyword>
<comment type="subcellular location">
    <subcellularLocation>
        <location evidence="11">Cell membrane</location>
        <topology evidence="11">Peripheral membrane protein</topology>
    </subcellularLocation>
</comment>
<dbReference type="Pfam" id="PF02666">
    <property type="entry name" value="PS_Dcarbxylase"/>
    <property type="match status" value="1"/>
</dbReference>
<dbReference type="Proteomes" id="UP000603434">
    <property type="component" value="Unassembled WGS sequence"/>
</dbReference>
<keyword evidence="10 11" id="KW-0670">Pyruvate</keyword>
<evidence type="ECO:0000256" key="2">
    <source>
        <dbReference type="ARBA" id="ARBA00022516"/>
    </source>
</evidence>
<evidence type="ECO:0000256" key="7">
    <source>
        <dbReference type="ARBA" id="ARBA00023209"/>
    </source>
</evidence>
<keyword evidence="2 11" id="KW-0444">Lipid biosynthesis</keyword>
<keyword evidence="7 11" id="KW-0594">Phospholipid biosynthesis</keyword>
<comment type="catalytic activity">
    <reaction evidence="11">
        <text>a 1,2-diacyl-sn-glycero-3-phospho-L-serine + H(+) = a 1,2-diacyl-sn-glycero-3-phosphoethanolamine + CO2</text>
        <dbReference type="Rhea" id="RHEA:20828"/>
        <dbReference type="ChEBI" id="CHEBI:15378"/>
        <dbReference type="ChEBI" id="CHEBI:16526"/>
        <dbReference type="ChEBI" id="CHEBI:57262"/>
        <dbReference type="ChEBI" id="CHEBI:64612"/>
        <dbReference type="EC" id="4.1.1.65"/>
    </reaction>
</comment>
<keyword evidence="12" id="KW-1133">Transmembrane helix</keyword>
<dbReference type="PANTHER" id="PTHR35809">
    <property type="entry name" value="ARCHAETIDYLSERINE DECARBOXYLASE PROENZYME-RELATED"/>
    <property type="match status" value="1"/>
</dbReference>
<feature type="chain" id="PRO_5035349182" description="Phosphatidylserine decarboxylase beta chain" evidence="11">
    <location>
        <begin position="1"/>
        <end position="191"/>
    </location>
</feature>
<comment type="PTM">
    <text evidence="11">Is synthesized initially as an inactive proenzyme. Formation of the active enzyme involves a self-maturation process in which the active site pyruvoyl group is generated from an internal serine residue via an autocatalytic post-translational modification. Two non-identical subunits are generated from the proenzyme in this reaction, and the pyruvate is formed at the N-terminus of the alpha chain, which is derived from the carboxyl end of the proenzyme. The post-translation cleavage follows an unusual pathway, termed non-hydrolytic serinolysis, in which the side chain hydroxyl group of the serine supplies its oxygen atom to form the C-terminus of the beta chain, while the remainder of the serine residue undergoes an oxidative deamination to produce ammonia and the pyruvoyl prosthetic group on the alpha chain.</text>
</comment>
<keyword evidence="6 11" id="KW-0865">Zymogen</keyword>
<comment type="cofactor">
    <cofactor evidence="11">
        <name>pyruvate</name>
        <dbReference type="ChEBI" id="CHEBI:15361"/>
    </cofactor>
    <text evidence="11">Binds 1 pyruvoyl group covalently per subunit.</text>
</comment>
<dbReference type="PANTHER" id="PTHR35809:SF1">
    <property type="entry name" value="ARCHAETIDYLSERINE DECARBOXYLASE PROENZYME-RELATED"/>
    <property type="match status" value="1"/>
</dbReference>
<sequence>MDNFIWSDQPSHTAFPVATAGYPYIFSAAFATAVFALLELTALALVGLAATFFICYFFRDPDRVIPNYAGAVVSPADGKVILAGPIDSSPFFEGRSLKISIFMSVFNVHVNRIPHEGRIKTVSYHPGKFFSANLDKASRHNEHNALGLETYQGKHIGFVQIAGLIARRIICKVQEGDAVVRGQRFGMICFGSRLDVYLPPDTYLKVRIGDRVKAGASVLGDLA</sequence>
<organism evidence="13 14">
    <name type="scientific">Candidatus Desulfatibia profunda</name>
    <dbReference type="NCBI Taxonomy" id="2841695"/>
    <lineage>
        <taxon>Bacteria</taxon>
        <taxon>Pseudomonadati</taxon>
        <taxon>Thermodesulfobacteriota</taxon>
        <taxon>Desulfobacteria</taxon>
        <taxon>Desulfobacterales</taxon>
        <taxon>Desulfobacterales incertae sedis</taxon>
        <taxon>Candidatus Desulfatibia</taxon>
    </lineage>
</organism>
<feature type="chain" id="PRO_5035349181" description="Phosphatidylserine decarboxylase alpha chain" evidence="11">
    <location>
        <begin position="192"/>
        <end position="223"/>
    </location>
</feature>
<comment type="similarity">
    <text evidence="11">Belongs to the phosphatidylserine decarboxylase family. PSD-A subfamily.</text>
</comment>
<evidence type="ECO:0000313" key="14">
    <source>
        <dbReference type="Proteomes" id="UP000603434"/>
    </source>
</evidence>
<dbReference type="NCBIfam" id="NF003678">
    <property type="entry name" value="PRK05305.1-2"/>
    <property type="match status" value="1"/>
</dbReference>
<dbReference type="AlphaFoldDB" id="A0A8J6NZI3"/>
<evidence type="ECO:0000256" key="5">
    <source>
        <dbReference type="ARBA" id="ARBA00023136"/>
    </source>
</evidence>